<keyword evidence="2" id="KW-1133">Transmembrane helix</keyword>
<reference evidence="3 4" key="1">
    <citation type="journal article" date="2016" name="Nat. Commun.">
        <title>Thousands of microbial genomes shed light on interconnected biogeochemical processes in an aquifer system.</title>
        <authorList>
            <person name="Anantharaman K."/>
            <person name="Brown C.T."/>
            <person name="Hug L.A."/>
            <person name="Sharon I."/>
            <person name="Castelle C.J."/>
            <person name="Probst A.J."/>
            <person name="Thomas B.C."/>
            <person name="Singh A."/>
            <person name="Wilkins M.J."/>
            <person name="Karaoz U."/>
            <person name="Brodie E.L."/>
            <person name="Williams K.H."/>
            <person name="Hubbard S.S."/>
            <person name="Banfield J.F."/>
        </authorList>
    </citation>
    <scope>NUCLEOTIDE SEQUENCE [LARGE SCALE GENOMIC DNA]</scope>
</reference>
<accession>A0A1F6AZY6</accession>
<evidence type="ECO:0000313" key="4">
    <source>
        <dbReference type="Proteomes" id="UP000176409"/>
    </source>
</evidence>
<evidence type="ECO:0000313" key="3">
    <source>
        <dbReference type="EMBL" id="OGG30241.1"/>
    </source>
</evidence>
<protein>
    <submittedName>
        <fullName evidence="3">Uncharacterized protein</fullName>
    </submittedName>
</protein>
<comment type="caution">
    <text evidence="3">The sequence shown here is derived from an EMBL/GenBank/DDBJ whole genome shotgun (WGS) entry which is preliminary data.</text>
</comment>
<dbReference type="STRING" id="1798396.A2973_01065"/>
<evidence type="ECO:0000256" key="2">
    <source>
        <dbReference type="SAM" id="Phobius"/>
    </source>
</evidence>
<dbReference type="Proteomes" id="UP000176409">
    <property type="component" value="Unassembled WGS sequence"/>
</dbReference>
<keyword evidence="2" id="KW-0472">Membrane</keyword>
<sequence>MDELFSTPSTTAPETPPLSQGPVPMQRPLVTPTFSNLSIWITAGVSILVGVSILAGIGWYLNRAPRKTIQTPVPTQTPTPTPRRELSIIASQSAFQSLDTSSQALMGAIRGYIPEDPSLSPPVLDLPLGFSQ</sequence>
<feature type="transmembrane region" description="Helical" evidence="2">
    <location>
        <begin position="37"/>
        <end position="61"/>
    </location>
</feature>
<gene>
    <name evidence="3" type="ORF">A2973_01065</name>
</gene>
<evidence type="ECO:0000256" key="1">
    <source>
        <dbReference type="SAM" id="MobiDB-lite"/>
    </source>
</evidence>
<dbReference type="EMBL" id="MFJZ01000028">
    <property type="protein sequence ID" value="OGG30241.1"/>
    <property type="molecule type" value="Genomic_DNA"/>
</dbReference>
<dbReference type="AlphaFoldDB" id="A0A1F6AZY6"/>
<feature type="compositionally biased region" description="Low complexity" evidence="1">
    <location>
        <begin position="1"/>
        <end position="13"/>
    </location>
</feature>
<proteinExistence type="predicted"/>
<organism evidence="3 4">
    <name type="scientific">Candidatus Gottesmanbacteria bacterium RIFCSPLOWO2_01_FULL_49_10</name>
    <dbReference type="NCBI Taxonomy" id="1798396"/>
    <lineage>
        <taxon>Bacteria</taxon>
        <taxon>Candidatus Gottesmaniibacteriota</taxon>
    </lineage>
</organism>
<name>A0A1F6AZY6_9BACT</name>
<keyword evidence="2" id="KW-0812">Transmembrane</keyword>
<feature type="region of interest" description="Disordered" evidence="1">
    <location>
        <begin position="1"/>
        <end position="24"/>
    </location>
</feature>